<dbReference type="SMART" id="SM00304">
    <property type="entry name" value="HAMP"/>
    <property type="match status" value="1"/>
</dbReference>
<dbReference type="NCBIfam" id="TIGR00229">
    <property type="entry name" value="sensory_box"/>
    <property type="match status" value="4"/>
</dbReference>
<evidence type="ECO:0000259" key="17">
    <source>
        <dbReference type="PROSITE" id="PS50885"/>
    </source>
</evidence>
<evidence type="ECO:0000256" key="1">
    <source>
        <dbReference type="ARBA" id="ARBA00000085"/>
    </source>
</evidence>
<dbReference type="Pfam" id="PF08447">
    <property type="entry name" value="PAS_3"/>
    <property type="match status" value="2"/>
</dbReference>
<dbReference type="KEGG" id="ttq:NIES37_45590"/>
<dbReference type="PANTHER" id="PTHR43304:SF1">
    <property type="entry name" value="PAC DOMAIN-CONTAINING PROTEIN"/>
    <property type="match status" value="1"/>
</dbReference>
<dbReference type="InterPro" id="IPR005467">
    <property type="entry name" value="His_kinase_dom"/>
</dbReference>
<dbReference type="InterPro" id="IPR003594">
    <property type="entry name" value="HATPase_dom"/>
</dbReference>
<dbReference type="EMBL" id="AP018248">
    <property type="protein sequence ID" value="BAZ00564.1"/>
    <property type="molecule type" value="Genomic_DNA"/>
</dbReference>
<evidence type="ECO:0000256" key="9">
    <source>
        <dbReference type="ARBA" id="ARBA00022989"/>
    </source>
</evidence>
<evidence type="ECO:0000259" key="16">
    <source>
        <dbReference type="PROSITE" id="PS50113"/>
    </source>
</evidence>
<dbReference type="InterPro" id="IPR033479">
    <property type="entry name" value="dCache_1"/>
</dbReference>
<dbReference type="SUPFAM" id="SSF47384">
    <property type="entry name" value="Homodimeric domain of signal transducing histidine kinase"/>
    <property type="match status" value="1"/>
</dbReference>
<dbReference type="InterPro" id="IPR003660">
    <property type="entry name" value="HAMP_dom"/>
</dbReference>
<evidence type="ECO:0000256" key="3">
    <source>
        <dbReference type="ARBA" id="ARBA00012438"/>
    </source>
</evidence>
<dbReference type="SMART" id="SM00091">
    <property type="entry name" value="PAS"/>
    <property type="match status" value="3"/>
</dbReference>
<comment type="function">
    <text evidence="12">Photoreceptor which exists in two forms that are reversibly interconvertible by light: the R form that absorbs maximally in the red region of the spectrum and the FR form that absorbs maximally in the far-red region.</text>
</comment>
<evidence type="ECO:0000256" key="2">
    <source>
        <dbReference type="ARBA" id="ARBA00004651"/>
    </source>
</evidence>
<feature type="transmembrane region" description="Helical" evidence="13">
    <location>
        <begin position="364"/>
        <end position="383"/>
    </location>
</feature>
<dbReference type="SMART" id="SM00387">
    <property type="entry name" value="HATPase_c"/>
    <property type="match status" value="1"/>
</dbReference>
<dbReference type="FunFam" id="3.30.565.10:FF:000006">
    <property type="entry name" value="Sensor histidine kinase WalK"/>
    <property type="match status" value="1"/>
</dbReference>
<protein>
    <recommendedName>
        <fullName evidence="3">histidine kinase</fullName>
        <ecNumber evidence="3">2.7.13.3</ecNumber>
    </recommendedName>
</protein>
<keyword evidence="10" id="KW-0902">Two-component regulatory system</keyword>
<name>A0A1Z4N4A8_9CYAN</name>
<keyword evidence="5" id="KW-0597">Phosphoprotein</keyword>
<evidence type="ECO:0000256" key="6">
    <source>
        <dbReference type="ARBA" id="ARBA00022679"/>
    </source>
</evidence>
<dbReference type="Pfam" id="PF00512">
    <property type="entry name" value="HisKA"/>
    <property type="match status" value="1"/>
</dbReference>
<dbReference type="InterPro" id="IPR004358">
    <property type="entry name" value="Sig_transdc_His_kin-like_C"/>
</dbReference>
<dbReference type="InterPro" id="IPR001610">
    <property type="entry name" value="PAC"/>
</dbReference>
<evidence type="ECO:0000259" key="15">
    <source>
        <dbReference type="PROSITE" id="PS50112"/>
    </source>
</evidence>
<dbReference type="CDD" id="cd00130">
    <property type="entry name" value="PAS"/>
    <property type="match status" value="4"/>
</dbReference>
<dbReference type="Pfam" id="PF02518">
    <property type="entry name" value="HATPase_c"/>
    <property type="match status" value="1"/>
</dbReference>
<keyword evidence="8 18" id="KW-0418">Kinase</keyword>
<dbReference type="GO" id="GO:0005886">
    <property type="term" value="C:plasma membrane"/>
    <property type="evidence" value="ECO:0007669"/>
    <property type="project" value="UniProtKB-SubCell"/>
</dbReference>
<keyword evidence="19" id="KW-1185">Reference proteome</keyword>
<dbReference type="InterPro" id="IPR035965">
    <property type="entry name" value="PAS-like_dom_sf"/>
</dbReference>
<comment type="subcellular location">
    <subcellularLocation>
        <location evidence="2">Cell membrane</location>
        <topology evidence="2">Multi-pass membrane protein</topology>
    </subcellularLocation>
</comment>
<feature type="domain" description="PAC" evidence="16">
    <location>
        <begin position="903"/>
        <end position="955"/>
    </location>
</feature>
<dbReference type="PROSITE" id="PS50885">
    <property type="entry name" value="HAMP"/>
    <property type="match status" value="1"/>
</dbReference>
<dbReference type="EC" id="2.7.13.3" evidence="3"/>
<dbReference type="AlphaFoldDB" id="A0A1Z4N4A8"/>
<keyword evidence="7 13" id="KW-0812">Transmembrane</keyword>
<keyword evidence="9 13" id="KW-1133">Transmembrane helix</keyword>
<dbReference type="GO" id="GO:0000155">
    <property type="term" value="F:phosphorelay sensor kinase activity"/>
    <property type="evidence" value="ECO:0007669"/>
    <property type="project" value="InterPro"/>
</dbReference>
<dbReference type="Gene3D" id="3.30.565.10">
    <property type="entry name" value="Histidine kinase-like ATPase, C-terminal domain"/>
    <property type="match status" value="1"/>
</dbReference>
<evidence type="ECO:0000256" key="12">
    <source>
        <dbReference type="ARBA" id="ARBA00055745"/>
    </source>
</evidence>
<dbReference type="Proteomes" id="UP000218785">
    <property type="component" value="Chromosome"/>
</dbReference>
<dbReference type="PANTHER" id="PTHR43304">
    <property type="entry name" value="PHYTOCHROME-LIKE PROTEIN CPH1"/>
    <property type="match status" value="1"/>
</dbReference>
<dbReference type="PROSITE" id="PS50112">
    <property type="entry name" value="PAS"/>
    <property type="match status" value="2"/>
</dbReference>
<evidence type="ECO:0000313" key="18">
    <source>
        <dbReference type="EMBL" id="BAZ00564.1"/>
    </source>
</evidence>
<dbReference type="InterPro" id="IPR036097">
    <property type="entry name" value="HisK_dim/P_sf"/>
</dbReference>
<dbReference type="InterPro" id="IPR013655">
    <property type="entry name" value="PAS_fold_3"/>
</dbReference>
<organism evidence="18 19">
    <name type="scientific">Tolypothrix tenuis PCC 7101</name>
    <dbReference type="NCBI Taxonomy" id="231146"/>
    <lineage>
        <taxon>Bacteria</taxon>
        <taxon>Bacillati</taxon>
        <taxon>Cyanobacteriota</taxon>
        <taxon>Cyanophyceae</taxon>
        <taxon>Nostocales</taxon>
        <taxon>Tolypothrichaceae</taxon>
        <taxon>Tolypothrix</taxon>
    </lineage>
</organism>
<dbReference type="SMART" id="SM00388">
    <property type="entry name" value="HisKA"/>
    <property type="match status" value="1"/>
</dbReference>
<dbReference type="SUPFAM" id="SSF55785">
    <property type="entry name" value="PYP-like sensor domain (PAS domain)"/>
    <property type="match status" value="4"/>
</dbReference>
<dbReference type="RefSeq" id="WP_096579539.1">
    <property type="nucleotide sequence ID" value="NZ_CAWNJS010000001.1"/>
</dbReference>
<feature type="domain" description="PAS" evidence="15">
    <location>
        <begin position="829"/>
        <end position="899"/>
    </location>
</feature>
<dbReference type="InterPro" id="IPR052162">
    <property type="entry name" value="Sensor_kinase/Photoreceptor"/>
</dbReference>
<dbReference type="Gene3D" id="3.30.450.20">
    <property type="entry name" value="PAS domain"/>
    <property type="match status" value="5"/>
</dbReference>
<keyword evidence="6" id="KW-0808">Transferase</keyword>
<dbReference type="PROSITE" id="PS50109">
    <property type="entry name" value="HIS_KIN"/>
    <property type="match status" value="1"/>
</dbReference>
<evidence type="ECO:0000256" key="10">
    <source>
        <dbReference type="ARBA" id="ARBA00023012"/>
    </source>
</evidence>
<dbReference type="CDD" id="cd06225">
    <property type="entry name" value="HAMP"/>
    <property type="match status" value="1"/>
</dbReference>
<accession>A0A1Z4N4A8</accession>
<evidence type="ECO:0000313" key="19">
    <source>
        <dbReference type="Proteomes" id="UP000218785"/>
    </source>
</evidence>
<feature type="domain" description="HAMP" evidence="17">
    <location>
        <begin position="384"/>
        <end position="437"/>
    </location>
</feature>
<dbReference type="Pfam" id="PF02743">
    <property type="entry name" value="dCache_1"/>
    <property type="match status" value="1"/>
</dbReference>
<evidence type="ECO:0000256" key="5">
    <source>
        <dbReference type="ARBA" id="ARBA00022553"/>
    </source>
</evidence>
<dbReference type="Gene3D" id="6.10.340.10">
    <property type="match status" value="1"/>
</dbReference>
<feature type="transmembrane region" description="Helical" evidence="13">
    <location>
        <begin position="12"/>
        <end position="35"/>
    </location>
</feature>
<reference evidence="18 19" key="1">
    <citation type="submission" date="2017-06" db="EMBL/GenBank/DDBJ databases">
        <title>Genome sequencing of cyanobaciteial culture collection at National Institute for Environmental Studies (NIES).</title>
        <authorList>
            <person name="Hirose Y."/>
            <person name="Shimura Y."/>
            <person name="Fujisawa T."/>
            <person name="Nakamura Y."/>
            <person name="Kawachi M."/>
        </authorList>
    </citation>
    <scope>NUCLEOTIDE SEQUENCE [LARGE SCALE GENOMIC DNA]</scope>
    <source>
        <strain evidence="18 19">NIES-37</strain>
    </source>
</reference>
<evidence type="ECO:0000256" key="11">
    <source>
        <dbReference type="ARBA" id="ARBA00023136"/>
    </source>
</evidence>
<dbReference type="InterPro" id="IPR000014">
    <property type="entry name" value="PAS"/>
</dbReference>
<dbReference type="PRINTS" id="PR00344">
    <property type="entry name" value="BCTRLSENSOR"/>
</dbReference>
<feature type="domain" description="Histidine kinase" evidence="14">
    <location>
        <begin position="966"/>
        <end position="1197"/>
    </location>
</feature>
<comment type="catalytic activity">
    <reaction evidence="1">
        <text>ATP + protein L-histidine = ADP + protein N-phospho-L-histidine.</text>
        <dbReference type="EC" id="2.7.13.3"/>
    </reaction>
</comment>
<gene>
    <name evidence="18" type="ORF">NIES37_45590</name>
</gene>
<evidence type="ECO:0000256" key="4">
    <source>
        <dbReference type="ARBA" id="ARBA00022475"/>
    </source>
</evidence>
<dbReference type="CDD" id="cd00082">
    <property type="entry name" value="HisKA"/>
    <property type="match status" value="1"/>
</dbReference>
<evidence type="ECO:0000256" key="7">
    <source>
        <dbReference type="ARBA" id="ARBA00022692"/>
    </source>
</evidence>
<evidence type="ECO:0000256" key="8">
    <source>
        <dbReference type="ARBA" id="ARBA00022777"/>
    </source>
</evidence>
<dbReference type="SMART" id="SM00086">
    <property type="entry name" value="PAC"/>
    <property type="match status" value="4"/>
</dbReference>
<dbReference type="Pfam" id="PF13426">
    <property type="entry name" value="PAS_9"/>
    <property type="match status" value="2"/>
</dbReference>
<feature type="domain" description="PAS" evidence="15">
    <location>
        <begin position="446"/>
        <end position="514"/>
    </location>
</feature>
<dbReference type="InterPro" id="IPR000700">
    <property type="entry name" value="PAS-assoc_C"/>
</dbReference>
<dbReference type="Gene3D" id="1.10.287.130">
    <property type="match status" value="1"/>
</dbReference>
<dbReference type="InterPro" id="IPR003661">
    <property type="entry name" value="HisK_dim/P_dom"/>
</dbReference>
<keyword evidence="4" id="KW-1003">Cell membrane</keyword>
<evidence type="ECO:0000256" key="13">
    <source>
        <dbReference type="SAM" id="Phobius"/>
    </source>
</evidence>
<proteinExistence type="predicted"/>
<dbReference type="SUPFAM" id="SSF55874">
    <property type="entry name" value="ATPase domain of HSP90 chaperone/DNA topoisomerase II/histidine kinase"/>
    <property type="match status" value="1"/>
</dbReference>
<dbReference type="InterPro" id="IPR036890">
    <property type="entry name" value="HATPase_C_sf"/>
</dbReference>
<feature type="domain" description="PAC" evidence="16">
    <location>
        <begin position="777"/>
        <end position="828"/>
    </location>
</feature>
<dbReference type="CDD" id="cd16922">
    <property type="entry name" value="HATPase_EvgS-ArcB-TorS-like"/>
    <property type="match status" value="1"/>
</dbReference>
<feature type="domain" description="PAC" evidence="16">
    <location>
        <begin position="647"/>
        <end position="697"/>
    </location>
</feature>
<keyword evidence="11 13" id="KW-0472">Membrane</keyword>
<sequence length="1204" mass="136277">MFPLRPSLTKISLRWVLLIPFVLQTIGAVGLVGYFSDRSGEQAVENLAHRLMHEVSNRISDRLDTYLQTQQQAMVINAQAVEQGSLNIQDFGELRHYLWQQITLSPLLGSNFFVNAQGEQIGYGRLQSQEIVEQAKQLTKENLSIGTVFLSEMQKSHLGKRKHYLVDSKGQAKKLVYTLEVDNRKLPWYVHAKIAKKQTWSPIFLHKVTPSLGIMALAPIYDRGGNFQGVFFSDVLLSEISTFLDNLQLSPSGKAFILERSGDLVATSTLEIPYLSHVKGQLQRLPAVQSQDVQTRSLAQQILKKSGSFRHIKKNTQMSLEIDGQRHFVQISPYSDRYGLDWLVVTAVPASDFMREIEANKTQTIIFCWLTLIATIGIGIFTASRITKPIVRLSEASQALAQGEWQQPLSEKIAIAELQLLTKSFNQTAKDLKAAFERAKVALNESEDKFAKIFRNSPDFIHIISFETGCYVEVNDRFLEITGYSRAEVIGHTPLELGIAVKPESLSQMCQLLQSERRVYNFELELRTKSGEIKIGLISSEWIELAGKPYILSIFKDYTKRKQVELELKQVRELREAIFNESADAIFLVELPPNRRILDCNQRAVELFEVESKAELIGIQGNILQKRKFMEEELAEIAIEIEQQGFWSQEVEYLTKKGDSFWGNLAVKMIQAAGQSMYLVRVTDITEIKRMITALQQSEARFQLLAATSPGVIYTVVEYASGPVRYEYLSPAFEEIHEVSVTAALQDAAITINQMHPEDRLGYQQAVASSIENMQPFKYEWRIITPSGKIKWIQANSRSEIRENGEIAWHGIVQDISDRKQVEAALRESEEKFRRAFDDAAIGMALISPDGQFLQVNRSLCEMVGYSEAELLRLNSLEITHPDDIEINLAAATQVLKEKQRIYQLKQRYIHKSRSIIWILISVSLVRDQNRQPLYFVAQIQDISEQQAALRERQQIDQMKDEFISVVSHELRTPLTAIHGALGMLGTGIFAKRPERAKEMLTIALNNCDRLVRLVNDILDLERLDSGKTQLIMETCQINALMQQAVDTVQVIATQAAINLEFTPLFVTITAAPDAIVQTLINLLSNAIKFSPANSTIWLNAELVTEEINLKQTKFPMTSPYILFSVKDQGRGIPTDKLETIFGRFQQVDVSDSRQKGGTGLGLAICRSIVQQHSGQIWVESIVGQGSTFYFTLPLSQRKFSQQN</sequence>
<dbReference type="FunFam" id="1.10.287.130:FF:000001">
    <property type="entry name" value="Two-component sensor histidine kinase"/>
    <property type="match status" value="1"/>
</dbReference>
<evidence type="ECO:0000259" key="14">
    <source>
        <dbReference type="PROSITE" id="PS50109"/>
    </source>
</evidence>
<dbReference type="PROSITE" id="PS50113">
    <property type="entry name" value="PAC"/>
    <property type="match status" value="3"/>
</dbReference>
<dbReference type="Pfam" id="PF00672">
    <property type="entry name" value="HAMP"/>
    <property type="match status" value="1"/>
</dbReference>